<evidence type="ECO:0000313" key="3">
    <source>
        <dbReference type="Proteomes" id="UP000597762"/>
    </source>
</evidence>
<protein>
    <submittedName>
        <fullName evidence="2">Uncharacterized protein</fullName>
    </submittedName>
</protein>
<feature type="transmembrane region" description="Helical" evidence="1">
    <location>
        <begin position="108"/>
        <end position="128"/>
    </location>
</feature>
<proteinExistence type="predicted"/>
<accession>A0A812C0V8</accession>
<name>A0A812C0V8_ACAPH</name>
<feature type="transmembrane region" description="Helical" evidence="1">
    <location>
        <begin position="52"/>
        <end position="74"/>
    </location>
</feature>
<organism evidence="2 3">
    <name type="scientific">Acanthosepion pharaonis</name>
    <name type="common">Pharaoh cuttlefish</name>
    <name type="synonym">Sepia pharaonis</name>
    <dbReference type="NCBI Taxonomy" id="158019"/>
    <lineage>
        <taxon>Eukaryota</taxon>
        <taxon>Metazoa</taxon>
        <taxon>Spiralia</taxon>
        <taxon>Lophotrochozoa</taxon>
        <taxon>Mollusca</taxon>
        <taxon>Cephalopoda</taxon>
        <taxon>Coleoidea</taxon>
        <taxon>Decapodiformes</taxon>
        <taxon>Sepiida</taxon>
        <taxon>Sepiina</taxon>
        <taxon>Sepiidae</taxon>
        <taxon>Acanthosepion</taxon>
    </lineage>
</organism>
<keyword evidence="3" id="KW-1185">Reference proteome</keyword>
<keyword evidence="1" id="KW-1133">Transmembrane helix</keyword>
<keyword evidence="1" id="KW-0472">Membrane</keyword>
<comment type="caution">
    <text evidence="2">The sequence shown here is derived from an EMBL/GenBank/DDBJ whole genome shotgun (WGS) entry which is preliminary data.</text>
</comment>
<evidence type="ECO:0000256" key="1">
    <source>
        <dbReference type="SAM" id="Phobius"/>
    </source>
</evidence>
<sequence length="158" mass="18055">MNTYPSFPPSLFFLPFPFLHFEYVSVFSTLLSLSSSFPCSIMNTYSSFPPSLFFLFSFPHCEYISLLSSLPFLFLHFEYVSVFSTLLSLSSSFPCSIMNTYPSFSPSLFFLPFPFLHFEYVSVFSTLLSLSSSFPSSIMNIYSSFPPSLFFLFSLPPL</sequence>
<gene>
    <name evidence="2" type="ORF">SPHA_26291</name>
</gene>
<dbReference type="EMBL" id="CAHIKZ030001004">
    <property type="protein sequence ID" value="CAE1248786.1"/>
    <property type="molecule type" value="Genomic_DNA"/>
</dbReference>
<feature type="transmembrane region" description="Helical" evidence="1">
    <location>
        <begin position="12"/>
        <end position="31"/>
    </location>
</feature>
<keyword evidence="1" id="KW-0812">Transmembrane</keyword>
<dbReference type="Proteomes" id="UP000597762">
    <property type="component" value="Unassembled WGS sequence"/>
</dbReference>
<reference evidence="2" key="1">
    <citation type="submission" date="2021-01" db="EMBL/GenBank/DDBJ databases">
        <authorList>
            <person name="Li R."/>
            <person name="Bekaert M."/>
        </authorList>
    </citation>
    <scope>NUCLEOTIDE SEQUENCE</scope>
    <source>
        <strain evidence="2">Farmed</strain>
    </source>
</reference>
<dbReference type="AlphaFoldDB" id="A0A812C0V8"/>
<evidence type="ECO:0000313" key="2">
    <source>
        <dbReference type="EMBL" id="CAE1248786.1"/>
    </source>
</evidence>